<reference evidence="1" key="1">
    <citation type="submission" date="2021-01" db="EMBL/GenBank/DDBJ databases">
        <authorList>
            <person name="Corre E."/>
            <person name="Pelletier E."/>
            <person name="Niang G."/>
            <person name="Scheremetjew M."/>
            <person name="Finn R."/>
            <person name="Kale V."/>
            <person name="Holt S."/>
            <person name="Cochrane G."/>
            <person name="Meng A."/>
            <person name="Brown T."/>
            <person name="Cohen L."/>
        </authorList>
    </citation>
    <scope>NUCLEOTIDE SEQUENCE</scope>
    <source>
        <strain evidence="1">SAG 63-3</strain>
    </source>
</reference>
<dbReference type="SUPFAM" id="SSF53335">
    <property type="entry name" value="S-adenosyl-L-methionine-dependent methyltransferases"/>
    <property type="match status" value="1"/>
</dbReference>
<evidence type="ECO:0000313" key="1">
    <source>
        <dbReference type="EMBL" id="CAD8766138.1"/>
    </source>
</evidence>
<dbReference type="EMBL" id="HBFM01004431">
    <property type="protein sequence ID" value="CAD8766138.1"/>
    <property type="molecule type" value="Transcribed_RNA"/>
</dbReference>
<proteinExistence type="predicted"/>
<dbReference type="InterPro" id="IPR019410">
    <property type="entry name" value="Methyltransf_16"/>
</dbReference>
<name>A0A7S0UM45_9CHLO</name>
<sequence>MNGIDISIKGWDDGEYVEQKLEETDRWVIHTADEVSITLGGATIKLKQQPKALNATRMGVGACLWEGELLLAAYLCAQPTYRYIGANVIELGSGPGLVGLLLAKIGAKCLITDIAKVLPLIRDNVEFNDLAVERLGSGSAAVEELEWGSPGYVSEVRRLALAKYDYVLAADCCYIDNEGASPSTAHFIRTCAMLVSGGSPKCRCLVSFELRAAAVKATFLSEAARRFRKVLRVPVAQLPRGCQVEHIELYELSDVITEGDLDGSEEIGVVGELAGGGLLETGEGME</sequence>
<dbReference type="Pfam" id="PF10294">
    <property type="entry name" value="Methyltransf_16"/>
    <property type="match status" value="1"/>
</dbReference>
<accession>A0A7S0UM45</accession>
<dbReference type="AlphaFoldDB" id="A0A7S0UM45"/>
<gene>
    <name evidence="1" type="ORF">PPAR00522_LOCUS2528</name>
</gene>
<dbReference type="PANTHER" id="PTHR14614">
    <property type="entry name" value="HEPATOCELLULAR CARCINOMA-ASSOCIATED ANTIGEN"/>
    <property type="match status" value="1"/>
</dbReference>
<evidence type="ECO:0008006" key="2">
    <source>
        <dbReference type="Google" id="ProtNLM"/>
    </source>
</evidence>
<dbReference type="PANTHER" id="PTHR14614:SF132">
    <property type="entry name" value="PROTEIN-LYSINE METHYLTRANSFERASE C42C1.13"/>
    <property type="match status" value="1"/>
</dbReference>
<dbReference type="Gene3D" id="3.40.50.150">
    <property type="entry name" value="Vaccinia Virus protein VP39"/>
    <property type="match status" value="1"/>
</dbReference>
<dbReference type="InterPro" id="IPR029063">
    <property type="entry name" value="SAM-dependent_MTases_sf"/>
</dbReference>
<protein>
    <recommendedName>
        <fullName evidence="2">Calmodulin-lysine N-methyltransferase</fullName>
    </recommendedName>
</protein>
<organism evidence="1">
    <name type="scientific">Polytomella parva</name>
    <dbReference type="NCBI Taxonomy" id="51329"/>
    <lineage>
        <taxon>Eukaryota</taxon>
        <taxon>Viridiplantae</taxon>
        <taxon>Chlorophyta</taxon>
        <taxon>core chlorophytes</taxon>
        <taxon>Chlorophyceae</taxon>
        <taxon>CS clade</taxon>
        <taxon>Chlamydomonadales</taxon>
        <taxon>Chlamydomonadaceae</taxon>
        <taxon>Polytomella</taxon>
    </lineage>
</organism>